<accession>A0A3B1CSK0</accession>
<protein>
    <recommendedName>
        <fullName evidence="2">Nitrogen regulatory protein P-II</fullName>
    </recommendedName>
</protein>
<dbReference type="InterPro" id="IPR015867">
    <property type="entry name" value="N-reg_PII/ATP_PRibTrfase_C"/>
</dbReference>
<dbReference type="InterPro" id="IPR002187">
    <property type="entry name" value="N-reg_PII"/>
</dbReference>
<dbReference type="Gene3D" id="3.30.70.120">
    <property type="match status" value="1"/>
</dbReference>
<dbReference type="GO" id="GO:0006808">
    <property type="term" value="P:regulation of nitrogen utilization"/>
    <property type="evidence" value="ECO:0007669"/>
    <property type="project" value="InterPro"/>
</dbReference>
<dbReference type="AlphaFoldDB" id="A0A3B1CSK0"/>
<proteinExistence type="predicted"/>
<name>A0A3B1CSK0_9ZZZZ</name>
<dbReference type="SMART" id="SM00938">
    <property type="entry name" value="P-II"/>
    <property type="match status" value="1"/>
</dbReference>
<sequence length="98" mass="11409">MHKMVMAVIRRALFDKITGEFEKKRIHFTCSEVKGFGKEVRLYHEDIHDRIKIEIIAEEKDVESIKDIILSNVKHGTTGAGILAVYKLDEFMEFSDLR</sequence>
<dbReference type="EMBL" id="UOGI01000106">
    <property type="protein sequence ID" value="VAX31342.1"/>
    <property type="molecule type" value="Genomic_DNA"/>
</dbReference>
<evidence type="ECO:0000313" key="1">
    <source>
        <dbReference type="EMBL" id="VAX31342.1"/>
    </source>
</evidence>
<dbReference type="Pfam" id="PF00543">
    <property type="entry name" value="P-II"/>
    <property type="match status" value="1"/>
</dbReference>
<dbReference type="SUPFAM" id="SSF54913">
    <property type="entry name" value="GlnB-like"/>
    <property type="match status" value="1"/>
</dbReference>
<evidence type="ECO:0008006" key="2">
    <source>
        <dbReference type="Google" id="ProtNLM"/>
    </source>
</evidence>
<dbReference type="InterPro" id="IPR011322">
    <property type="entry name" value="N-reg_PII-like_a/b"/>
</dbReference>
<organism evidence="1">
    <name type="scientific">hydrothermal vent metagenome</name>
    <dbReference type="NCBI Taxonomy" id="652676"/>
    <lineage>
        <taxon>unclassified sequences</taxon>
        <taxon>metagenomes</taxon>
        <taxon>ecological metagenomes</taxon>
    </lineage>
</organism>
<gene>
    <name evidence="1" type="ORF">MNBD_NITROSPIRAE03-811</name>
</gene>
<dbReference type="GO" id="GO:0030234">
    <property type="term" value="F:enzyme regulator activity"/>
    <property type="evidence" value="ECO:0007669"/>
    <property type="project" value="InterPro"/>
</dbReference>
<reference evidence="1" key="1">
    <citation type="submission" date="2018-06" db="EMBL/GenBank/DDBJ databases">
        <authorList>
            <person name="Zhirakovskaya E."/>
        </authorList>
    </citation>
    <scope>NUCLEOTIDE SEQUENCE</scope>
</reference>